<feature type="region of interest" description="Disordered" evidence="1">
    <location>
        <begin position="29"/>
        <end position="57"/>
    </location>
</feature>
<dbReference type="EMBL" id="JAVKGS010000001">
    <property type="protein sequence ID" value="MDR5690502.1"/>
    <property type="molecule type" value="Genomic_DNA"/>
</dbReference>
<gene>
    <name evidence="3" type="ORF">RH861_00320</name>
</gene>
<evidence type="ECO:0000313" key="4">
    <source>
        <dbReference type="Proteomes" id="UP001260072"/>
    </source>
</evidence>
<proteinExistence type="predicted"/>
<evidence type="ECO:0000313" key="3">
    <source>
        <dbReference type="EMBL" id="MDR5690502.1"/>
    </source>
</evidence>
<keyword evidence="2" id="KW-0732">Signal</keyword>
<sequence length="183" mass="18581">MTRTLAPRVLAASAALTLSLGLAACASDDPAETAAPTTPAAASPEPTTEPTTTEQPAIGASCEDVLAPEAYAKLEADGLETRNPDPVDPVAQRIVEDGGIACAWVKPQTDNMLDLAHATGADEGEWTTALAEAGYAQTDEPVAGAWTGPAEPGSGMSPVAVLADGTITWVSAPDFAQWVRPAS</sequence>
<accession>A0ABU1FGM2</accession>
<reference evidence="4" key="1">
    <citation type="submission" date="2023-07" db="EMBL/GenBank/DDBJ databases">
        <title>Description of three actinobacteria isolated from air of manufacturing shop in a pharmaceutical factory.</title>
        <authorList>
            <person name="Zhang D.-F."/>
        </authorList>
    </citation>
    <scope>NUCLEOTIDE SEQUENCE [LARGE SCALE GENOMIC DNA]</scope>
    <source>
        <strain evidence="4">CCTCC AB 2011122</strain>
    </source>
</reference>
<evidence type="ECO:0000256" key="2">
    <source>
        <dbReference type="SAM" id="SignalP"/>
    </source>
</evidence>
<dbReference type="RefSeq" id="WP_310519239.1">
    <property type="nucleotide sequence ID" value="NZ_BAABBS010000001.1"/>
</dbReference>
<evidence type="ECO:0008006" key="5">
    <source>
        <dbReference type="Google" id="ProtNLM"/>
    </source>
</evidence>
<name>A0ABU1FGM2_9MICO</name>
<dbReference type="Proteomes" id="UP001260072">
    <property type="component" value="Unassembled WGS sequence"/>
</dbReference>
<dbReference type="PROSITE" id="PS51257">
    <property type="entry name" value="PROKAR_LIPOPROTEIN"/>
    <property type="match status" value="1"/>
</dbReference>
<keyword evidence="4" id="KW-1185">Reference proteome</keyword>
<organism evidence="3 4">
    <name type="scientific">Agromyces indicus</name>
    <dbReference type="NCBI Taxonomy" id="758919"/>
    <lineage>
        <taxon>Bacteria</taxon>
        <taxon>Bacillati</taxon>
        <taxon>Actinomycetota</taxon>
        <taxon>Actinomycetes</taxon>
        <taxon>Micrococcales</taxon>
        <taxon>Microbacteriaceae</taxon>
        <taxon>Agromyces</taxon>
    </lineage>
</organism>
<feature type="chain" id="PRO_5045960256" description="Lipoprotein" evidence="2">
    <location>
        <begin position="27"/>
        <end position="183"/>
    </location>
</feature>
<feature type="signal peptide" evidence="2">
    <location>
        <begin position="1"/>
        <end position="26"/>
    </location>
</feature>
<evidence type="ECO:0000256" key="1">
    <source>
        <dbReference type="SAM" id="MobiDB-lite"/>
    </source>
</evidence>
<protein>
    <recommendedName>
        <fullName evidence="5">Lipoprotein</fullName>
    </recommendedName>
</protein>
<comment type="caution">
    <text evidence="3">The sequence shown here is derived from an EMBL/GenBank/DDBJ whole genome shotgun (WGS) entry which is preliminary data.</text>
</comment>